<dbReference type="Gene3D" id="3.20.20.100">
    <property type="entry name" value="NADP-dependent oxidoreductase domain"/>
    <property type="match status" value="1"/>
</dbReference>
<protein>
    <recommendedName>
        <fullName evidence="5">NADP-dependent oxidoreductase domain-containing protein</fullName>
    </recommendedName>
</protein>
<dbReference type="PROSITE" id="PS00798">
    <property type="entry name" value="ALDOKETO_REDUCTASE_1"/>
    <property type="match status" value="1"/>
</dbReference>
<feature type="site" description="Lowers pKa of active site Tyr" evidence="4">
    <location>
        <position position="85"/>
    </location>
</feature>
<dbReference type="CDD" id="cd19071">
    <property type="entry name" value="AKR_AKR1-5-like"/>
    <property type="match status" value="1"/>
</dbReference>
<organism evidence="6 7">
    <name type="scientific">Blepharisma stoltei</name>
    <dbReference type="NCBI Taxonomy" id="1481888"/>
    <lineage>
        <taxon>Eukaryota</taxon>
        <taxon>Sar</taxon>
        <taxon>Alveolata</taxon>
        <taxon>Ciliophora</taxon>
        <taxon>Postciliodesmatophora</taxon>
        <taxon>Heterotrichea</taxon>
        <taxon>Heterotrichida</taxon>
        <taxon>Blepharismidae</taxon>
        <taxon>Blepharisma</taxon>
    </lineage>
</organism>
<name>A0AAU9JQK6_9CILI</name>
<evidence type="ECO:0000256" key="4">
    <source>
        <dbReference type="PIRSR" id="PIRSR000097-3"/>
    </source>
</evidence>
<dbReference type="InterPro" id="IPR018170">
    <property type="entry name" value="Aldo/ket_reductase_CS"/>
</dbReference>
<feature type="binding site" evidence="3">
    <location>
        <position position="116"/>
    </location>
    <ligand>
        <name>substrate</name>
    </ligand>
</feature>
<comment type="caution">
    <text evidence="6">The sequence shown here is derived from an EMBL/GenBank/DDBJ whole genome shotgun (WGS) entry which is preliminary data.</text>
</comment>
<dbReference type="PANTHER" id="PTHR11732">
    <property type="entry name" value="ALDO/KETO REDUCTASE"/>
    <property type="match status" value="1"/>
</dbReference>
<gene>
    <name evidence="6" type="ORF">BSTOLATCC_MIC43434</name>
</gene>
<keyword evidence="1" id="KW-0560">Oxidoreductase</keyword>
<evidence type="ECO:0000256" key="3">
    <source>
        <dbReference type="PIRSR" id="PIRSR000097-2"/>
    </source>
</evidence>
<dbReference type="AlphaFoldDB" id="A0AAU9JQK6"/>
<dbReference type="SUPFAM" id="SSF51430">
    <property type="entry name" value="NAD(P)-linked oxidoreductase"/>
    <property type="match status" value="1"/>
</dbReference>
<dbReference type="InterPro" id="IPR036812">
    <property type="entry name" value="NAD(P)_OxRdtase_dom_sf"/>
</dbReference>
<evidence type="ECO:0000313" key="6">
    <source>
        <dbReference type="EMBL" id="CAG9327395.1"/>
    </source>
</evidence>
<evidence type="ECO:0000259" key="5">
    <source>
        <dbReference type="Pfam" id="PF00248"/>
    </source>
</evidence>
<dbReference type="PIRSF" id="PIRSF000097">
    <property type="entry name" value="AKR"/>
    <property type="match status" value="1"/>
</dbReference>
<dbReference type="GO" id="GO:0016616">
    <property type="term" value="F:oxidoreductase activity, acting on the CH-OH group of donors, NAD or NADP as acceptor"/>
    <property type="evidence" value="ECO:0007669"/>
    <property type="project" value="UniProtKB-ARBA"/>
</dbReference>
<dbReference type="InterPro" id="IPR020471">
    <property type="entry name" value="AKR"/>
</dbReference>
<dbReference type="FunFam" id="3.20.20.100:FF:000002">
    <property type="entry name" value="2,5-diketo-D-gluconic acid reductase A"/>
    <property type="match status" value="1"/>
</dbReference>
<keyword evidence="7" id="KW-1185">Reference proteome</keyword>
<reference evidence="6" key="1">
    <citation type="submission" date="2021-09" db="EMBL/GenBank/DDBJ databases">
        <authorList>
            <consortium name="AG Swart"/>
            <person name="Singh M."/>
            <person name="Singh A."/>
            <person name="Seah K."/>
            <person name="Emmerich C."/>
        </authorList>
    </citation>
    <scope>NUCLEOTIDE SEQUENCE</scope>
    <source>
        <strain evidence="6">ATCC30299</strain>
    </source>
</reference>
<dbReference type="InterPro" id="IPR023210">
    <property type="entry name" value="NADP_OxRdtase_dom"/>
</dbReference>
<sequence length="317" mass="36315">MFPFLVSKNMKVSLSSGYEMPLLAFGTFKIEQNEADQAILSAIQTGYRHIDCASFYLNEEHIGESIANAINSGAVAREELFIATKAWPTQYRDIRSACINSLRRLKLEYLDLYILHWPLAVKSNLEDPPVFTPSADNYKIFDRYPLHLAWKQMEELVKEGLVRSIGVSNWTVGLLNDLLSYATIPPVCNQFETHAYYQRKALIEFCNLNNVIPMGYNVILKPPNNPYYHYNETALEDPAVIQIAEKMQKTPAQVLIKWNLQRRCGCVVKSITPSRIQENWQSQFFDLAEEDMNTINSFTKHGVFLDPSKMFGIALND</sequence>
<evidence type="ECO:0000313" key="7">
    <source>
        <dbReference type="Proteomes" id="UP001162131"/>
    </source>
</evidence>
<dbReference type="Proteomes" id="UP001162131">
    <property type="component" value="Unassembled WGS sequence"/>
</dbReference>
<evidence type="ECO:0000256" key="2">
    <source>
        <dbReference type="PIRSR" id="PIRSR000097-1"/>
    </source>
</evidence>
<proteinExistence type="predicted"/>
<dbReference type="PRINTS" id="PR00069">
    <property type="entry name" value="ALDKETRDTASE"/>
</dbReference>
<dbReference type="EMBL" id="CAJZBQ010000043">
    <property type="protein sequence ID" value="CAG9327395.1"/>
    <property type="molecule type" value="Genomic_DNA"/>
</dbReference>
<evidence type="ECO:0000256" key="1">
    <source>
        <dbReference type="ARBA" id="ARBA00023002"/>
    </source>
</evidence>
<accession>A0AAU9JQK6</accession>
<feature type="active site" description="Proton donor" evidence="2">
    <location>
        <position position="56"/>
    </location>
</feature>
<dbReference type="Pfam" id="PF00248">
    <property type="entry name" value="Aldo_ket_red"/>
    <property type="match status" value="1"/>
</dbReference>
<feature type="domain" description="NADP-dependent oxidoreductase" evidence="5">
    <location>
        <begin position="25"/>
        <end position="298"/>
    </location>
</feature>